<proteinExistence type="predicted"/>
<dbReference type="AlphaFoldDB" id="A0A9W4R3X5"/>
<organism evidence="2 3">
    <name type="scientific">Pseudoalteromonas haloplanktis</name>
    <name type="common">Alteromonas haloplanktis</name>
    <dbReference type="NCBI Taxonomy" id="228"/>
    <lineage>
        <taxon>Bacteria</taxon>
        <taxon>Pseudomonadati</taxon>
        <taxon>Pseudomonadota</taxon>
        <taxon>Gammaproteobacteria</taxon>
        <taxon>Alteromonadales</taxon>
        <taxon>Pseudoalteromonadaceae</taxon>
        <taxon>Pseudoalteromonas</taxon>
    </lineage>
</organism>
<evidence type="ECO:0000256" key="1">
    <source>
        <dbReference type="SAM" id="SignalP"/>
    </source>
</evidence>
<feature type="signal peptide" evidence="1">
    <location>
        <begin position="1"/>
        <end position="27"/>
    </location>
</feature>
<comment type="caution">
    <text evidence="2">The sequence shown here is derived from an EMBL/GenBank/DDBJ whole genome shotgun (WGS) entry which is preliminary data.</text>
</comment>
<name>A0A9W4R3X5_PSEHA</name>
<accession>A0A9W4R3X5</accession>
<dbReference type="EMBL" id="CAMAPB010000072">
    <property type="protein sequence ID" value="CAH9065367.1"/>
    <property type="molecule type" value="Genomic_DNA"/>
</dbReference>
<dbReference type="GeneID" id="99695950"/>
<reference evidence="2" key="1">
    <citation type="submission" date="2022-07" db="EMBL/GenBank/DDBJ databases">
        <authorList>
            <person name="Criscuolo A."/>
        </authorList>
    </citation>
    <scope>NUCLEOTIDE SEQUENCE</scope>
    <source>
        <strain evidence="2">CIP103197</strain>
    </source>
</reference>
<evidence type="ECO:0008006" key="4">
    <source>
        <dbReference type="Google" id="ProtNLM"/>
    </source>
</evidence>
<evidence type="ECO:0000313" key="2">
    <source>
        <dbReference type="EMBL" id="CAH9065367.1"/>
    </source>
</evidence>
<sequence length="133" mass="14353">MSCLSSVIKLSATCVVMTMLLSGCSSALTSSKAQNASESVLNTQLNELTSNKSCTASYQCKVLGVGSRVCGGPSKYVVYSTLNHSQEQAEQLAQKITEQEQLDNAMLEFKDCSPVLEVHSLCIDNQCKTVNYQ</sequence>
<dbReference type="Proteomes" id="UP001152447">
    <property type="component" value="Unassembled WGS sequence"/>
</dbReference>
<gene>
    <name evidence="2" type="ORF">PSEHALCIP103_03363</name>
</gene>
<evidence type="ECO:0000313" key="3">
    <source>
        <dbReference type="Proteomes" id="UP001152447"/>
    </source>
</evidence>
<dbReference type="RefSeq" id="WP_008113277.1">
    <property type="nucleotide sequence ID" value="NZ_CAMAPB010000072.1"/>
</dbReference>
<keyword evidence="1" id="KW-0732">Signal</keyword>
<protein>
    <recommendedName>
        <fullName evidence="4">Lipoprotein</fullName>
    </recommendedName>
</protein>
<feature type="chain" id="PRO_5040924408" description="Lipoprotein" evidence="1">
    <location>
        <begin position="28"/>
        <end position="133"/>
    </location>
</feature>
<keyword evidence="3" id="KW-1185">Reference proteome</keyword>